<evidence type="ECO:0000313" key="7">
    <source>
        <dbReference type="Proteomes" id="UP001152523"/>
    </source>
</evidence>
<evidence type="ECO:0000259" key="5">
    <source>
        <dbReference type="Pfam" id="PF08240"/>
    </source>
</evidence>
<protein>
    <recommendedName>
        <fullName evidence="5">Alcohol dehydrogenase-like N-terminal domain-containing protein</fullName>
    </recommendedName>
</protein>
<evidence type="ECO:0000313" key="6">
    <source>
        <dbReference type="EMBL" id="CAH9073383.1"/>
    </source>
</evidence>
<evidence type="ECO:0000256" key="2">
    <source>
        <dbReference type="ARBA" id="ARBA00022723"/>
    </source>
</evidence>
<comment type="caution">
    <text evidence="6">The sequence shown here is derived from an EMBL/GenBank/DDBJ whole genome shotgun (WGS) entry which is preliminary data.</text>
</comment>
<dbReference type="Proteomes" id="UP001152523">
    <property type="component" value="Unassembled WGS sequence"/>
</dbReference>
<dbReference type="PANTHER" id="PTHR43880">
    <property type="entry name" value="ALCOHOL DEHYDROGENASE"/>
    <property type="match status" value="1"/>
</dbReference>
<dbReference type="InterPro" id="IPR013154">
    <property type="entry name" value="ADH-like_N"/>
</dbReference>
<proteinExistence type="predicted"/>
<dbReference type="InterPro" id="IPR011032">
    <property type="entry name" value="GroES-like_sf"/>
</dbReference>
<comment type="cofactor">
    <cofactor evidence="1">
        <name>Zn(2+)</name>
        <dbReference type="ChEBI" id="CHEBI:29105"/>
    </cofactor>
</comment>
<dbReference type="PROSITE" id="PS00059">
    <property type="entry name" value="ADH_ZINC"/>
    <property type="match status" value="1"/>
</dbReference>
<dbReference type="InterPro" id="IPR002328">
    <property type="entry name" value="ADH_Zn_CS"/>
</dbReference>
<feature type="domain" description="Alcohol dehydrogenase-like N-terminal" evidence="5">
    <location>
        <begin position="45"/>
        <end position="126"/>
    </location>
</feature>
<dbReference type="PANTHER" id="PTHR43880:SF7">
    <property type="entry name" value="ALCOHOL DEHYDROGENASE-LIKE 7"/>
    <property type="match status" value="1"/>
</dbReference>
<gene>
    <name evidence="6" type="ORF">CEPIT_LOCUS4590</name>
</gene>
<sequence length="161" mass="17831">MDLKAEKLALNGKTAGKPIRCRAAVARKAGEPLVIEEVIVAPPKSHEVRIKIICTSLCHSDVTFWKLQQYPACFPRILGHEAFGVVESVGEDVKELIEGDSVIPLFLADCAECVDCKSKKSNLCTKFPMSISPFLHRDQASRFTDLKGETLHHFLFVSSFS</sequence>
<evidence type="ECO:0000256" key="4">
    <source>
        <dbReference type="ARBA" id="ARBA00023002"/>
    </source>
</evidence>
<dbReference type="Pfam" id="PF08240">
    <property type="entry name" value="ADH_N"/>
    <property type="match status" value="1"/>
</dbReference>
<accession>A0AAV0CFG0</accession>
<dbReference type="GO" id="GO:0046294">
    <property type="term" value="P:formaldehyde catabolic process"/>
    <property type="evidence" value="ECO:0007669"/>
    <property type="project" value="TreeGrafter"/>
</dbReference>
<evidence type="ECO:0000256" key="3">
    <source>
        <dbReference type="ARBA" id="ARBA00022833"/>
    </source>
</evidence>
<keyword evidence="4" id="KW-0560">Oxidoreductase</keyword>
<dbReference type="AlphaFoldDB" id="A0AAV0CFG0"/>
<dbReference type="GO" id="GO:0008270">
    <property type="term" value="F:zinc ion binding"/>
    <property type="evidence" value="ECO:0007669"/>
    <property type="project" value="InterPro"/>
</dbReference>
<name>A0AAV0CFG0_9ASTE</name>
<evidence type="ECO:0000256" key="1">
    <source>
        <dbReference type="ARBA" id="ARBA00001947"/>
    </source>
</evidence>
<dbReference type="Gene3D" id="3.90.180.10">
    <property type="entry name" value="Medium-chain alcohol dehydrogenases, catalytic domain"/>
    <property type="match status" value="1"/>
</dbReference>
<dbReference type="SUPFAM" id="SSF50129">
    <property type="entry name" value="GroES-like"/>
    <property type="match status" value="1"/>
</dbReference>
<keyword evidence="2" id="KW-0479">Metal-binding</keyword>
<keyword evidence="7" id="KW-1185">Reference proteome</keyword>
<dbReference type="GO" id="GO:0051903">
    <property type="term" value="F:S-(hydroxymethyl)glutathione dehydrogenase [NAD(P)+] activity"/>
    <property type="evidence" value="ECO:0007669"/>
    <property type="project" value="TreeGrafter"/>
</dbReference>
<dbReference type="EMBL" id="CAMAPF010000024">
    <property type="protein sequence ID" value="CAH9073383.1"/>
    <property type="molecule type" value="Genomic_DNA"/>
</dbReference>
<keyword evidence="3" id="KW-0862">Zinc</keyword>
<dbReference type="GO" id="GO:0005829">
    <property type="term" value="C:cytosol"/>
    <property type="evidence" value="ECO:0007669"/>
    <property type="project" value="TreeGrafter"/>
</dbReference>
<organism evidence="6 7">
    <name type="scientific">Cuscuta epithymum</name>
    <dbReference type="NCBI Taxonomy" id="186058"/>
    <lineage>
        <taxon>Eukaryota</taxon>
        <taxon>Viridiplantae</taxon>
        <taxon>Streptophyta</taxon>
        <taxon>Embryophyta</taxon>
        <taxon>Tracheophyta</taxon>
        <taxon>Spermatophyta</taxon>
        <taxon>Magnoliopsida</taxon>
        <taxon>eudicotyledons</taxon>
        <taxon>Gunneridae</taxon>
        <taxon>Pentapetalae</taxon>
        <taxon>asterids</taxon>
        <taxon>lamiids</taxon>
        <taxon>Solanales</taxon>
        <taxon>Convolvulaceae</taxon>
        <taxon>Cuscuteae</taxon>
        <taxon>Cuscuta</taxon>
        <taxon>Cuscuta subgen. Cuscuta</taxon>
    </lineage>
</organism>
<reference evidence="6" key="1">
    <citation type="submission" date="2022-07" db="EMBL/GenBank/DDBJ databases">
        <authorList>
            <person name="Macas J."/>
            <person name="Novak P."/>
            <person name="Neumann P."/>
        </authorList>
    </citation>
    <scope>NUCLEOTIDE SEQUENCE</scope>
</reference>